<protein>
    <submittedName>
        <fullName evidence="1">Uncharacterized protein</fullName>
    </submittedName>
</protein>
<comment type="caution">
    <text evidence="1">The sequence shown here is derived from an EMBL/GenBank/DDBJ whole genome shotgun (WGS) entry which is preliminary data.</text>
</comment>
<keyword evidence="2" id="KW-1185">Reference proteome</keyword>
<proteinExistence type="predicted"/>
<dbReference type="Proteomes" id="UP001281147">
    <property type="component" value="Unassembled WGS sequence"/>
</dbReference>
<name>A0ACC3N7A3_9PEZI</name>
<sequence>MATAKKRQAVEDDGGGGGGKQASKCRRLTKEERVLAAIRRPSSLEKDLMMKLPGELRNKIYHLVLPTDRHIYVRAYKCKRYSDEEKISKPQRRWREPGILTTSKQIRREAGSIYYLDNYFTICVRTEEIERACMWHYWTSEMCGWEGNIDFSLYIHSPKWEDMGSWSVLAKVAYESENELYAYTDRHGRTILDRSVVVGGSWSGKKTDALREMAIMGLKARDRGTSYECLEEDFWDWVVSKASALRLGRNDHVLRMLEDDSGRATGSRRRW</sequence>
<reference evidence="1" key="1">
    <citation type="submission" date="2023-07" db="EMBL/GenBank/DDBJ databases">
        <title>Black Yeasts Isolated from many extreme environments.</title>
        <authorList>
            <person name="Coleine C."/>
            <person name="Stajich J.E."/>
            <person name="Selbmann L."/>
        </authorList>
    </citation>
    <scope>NUCLEOTIDE SEQUENCE</scope>
    <source>
        <strain evidence="1">CCFEE 5714</strain>
    </source>
</reference>
<evidence type="ECO:0000313" key="2">
    <source>
        <dbReference type="Proteomes" id="UP001281147"/>
    </source>
</evidence>
<organism evidence="1 2">
    <name type="scientific">Vermiconidia calcicola</name>
    <dbReference type="NCBI Taxonomy" id="1690605"/>
    <lineage>
        <taxon>Eukaryota</taxon>
        <taxon>Fungi</taxon>
        <taxon>Dikarya</taxon>
        <taxon>Ascomycota</taxon>
        <taxon>Pezizomycotina</taxon>
        <taxon>Dothideomycetes</taxon>
        <taxon>Dothideomycetidae</taxon>
        <taxon>Mycosphaerellales</taxon>
        <taxon>Extremaceae</taxon>
        <taxon>Vermiconidia</taxon>
    </lineage>
</organism>
<gene>
    <name evidence="1" type="ORF">LTR37_010049</name>
</gene>
<accession>A0ACC3N7A3</accession>
<evidence type="ECO:0000313" key="1">
    <source>
        <dbReference type="EMBL" id="KAK3710825.1"/>
    </source>
</evidence>
<dbReference type="EMBL" id="JAUTXU010000081">
    <property type="protein sequence ID" value="KAK3710825.1"/>
    <property type="molecule type" value="Genomic_DNA"/>
</dbReference>